<protein>
    <submittedName>
        <fullName evidence="2">NAD-dependent epimerase/dehydratase family protein</fullName>
    </submittedName>
</protein>
<dbReference type="InterPro" id="IPR001509">
    <property type="entry name" value="Epimerase_deHydtase"/>
</dbReference>
<dbReference type="Gene3D" id="3.40.50.720">
    <property type="entry name" value="NAD(P)-binding Rossmann-like Domain"/>
    <property type="match status" value="1"/>
</dbReference>
<evidence type="ECO:0000313" key="3">
    <source>
        <dbReference type="Proteomes" id="UP001291999"/>
    </source>
</evidence>
<name>A0ABU5K881_9ACTN</name>
<dbReference type="EMBL" id="JAXQPW010000001">
    <property type="protein sequence ID" value="MDZ5661158.1"/>
    <property type="molecule type" value="Genomic_DNA"/>
</dbReference>
<dbReference type="PANTHER" id="PTHR43245">
    <property type="entry name" value="BIFUNCTIONAL POLYMYXIN RESISTANCE PROTEIN ARNA"/>
    <property type="match status" value="1"/>
</dbReference>
<accession>A0ABU5K881</accession>
<sequence>MTGVAVLGGSSPLVPYLLEHLPQDGSVTLVSRRLAAAPPTAATTTYADAPADLDVARAVSLMPVWELPAYFDWLAERGCRRLVVLSSTSRFTKTASARAHDRDLAARLAGGEDAAEAWAADAGVALTILRPTMVYGGPADGNVSELTRVLRRFRVVPLVGSGSGLRQPVHMGDVAATAARALLADRTPRTAYDISGGEVLAYRRLVDRIRGTVPGPTLVVRVPGWPFRLLERTLPRSRKASLAAGMVDRMGTDMVFDHSAAAADLGHQPRAFTPGV</sequence>
<dbReference type="InterPro" id="IPR036291">
    <property type="entry name" value="NAD(P)-bd_dom_sf"/>
</dbReference>
<evidence type="ECO:0000313" key="2">
    <source>
        <dbReference type="EMBL" id="MDZ5661158.1"/>
    </source>
</evidence>
<keyword evidence="3" id="KW-1185">Reference proteome</keyword>
<dbReference type="SUPFAM" id="SSF51735">
    <property type="entry name" value="NAD(P)-binding Rossmann-fold domains"/>
    <property type="match status" value="1"/>
</dbReference>
<dbReference type="PANTHER" id="PTHR43245:SF51">
    <property type="entry name" value="SHORT CHAIN DEHYDROGENASE_REDUCTASE FAMILY 42E, MEMBER 2"/>
    <property type="match status" value="1"/>
</dbReference>
<organism evidence="2 3">
    <name type="scientific">Nocardioides renjunii</name>
    <dbReference type="NCBI Taxonomy" id="3095075"/>
    <lineage>
        <taxon>Bacteria</taxon>
        <taxon>Bacillati</taxon>
        <taxon>Actinomycetota</taxon>
        <taxon>Actinomycetes</taxon>
        <taxon>Propionibacteriales</taxon>
        <taxon>Nocardioidaceae</taxon>
        <taxon>Nocardioides</taxon>
    </lineage>
</organism>
<gene>
    <name evidence="2" type="ORF">SFC79_05220</name>
</gene>
<dbReference type="RefSeq" id="WP_322423503.1">
    <property type="nucleotide sequence ID" value="NZ_JAXQPW010000001.1"/>
</dbReference>
<comment type="caution">
    <text evidence="2">The sequence shown here is derived from an EMBL/GenBank/DDBJ whole genome shotgun (WGS) entry which is preliminary data.</text>
</comment>
<reference evidence="2 3" key="1">
    <citation type="submission" date="2023-11" db="EMBL/GenBank/DDBJ databases">
        <title>Novel species in genus Nocardioides.</title>
        <authorList>
            <person name="Zhou H."/>
        </authorList>
    </citation>
    <scope>NUCLEOTIDE SEQUENCE [LARGE SCALE GENOMIC DNA]</scope>
    <source>
        <strain evidence="2 3">S-58</strain>
    </source>
</reference>
<proteinExistence type="predicted"/>
<dbReference type="Pfam" id="PF01370">
    <property type="entry name" value="Epimerase"/>
    <property type="match status" value="1"/>
</dbReference>
<dbReference type="InterPro" id="IPR050177">
    <property type="entry name" value="Lipid_A_modif_metabolic_enz"/>
</dbReference>
<evidence type="ECO:0000259" key="1">
    <source>
        <dbReference type="Pfam" id="PF01370"/>
    </source>
</evidence>
<dbReference type="Proteomes" id="UP001291999">
    <property type="component" value="Unassembled WGS sequence"/>
</dbReference>
<feature type="domain" description="NAD-dependent epimerase/dehydratase" evidence="1">
    <location>
        <begin position="72"/>
        <end position="186"/>
    </location>
</feature>